<feature type="transmembrane region" description="Helical" evidence="2">
    <location>
        <begin position="267"/>
        <end position="286"/>
    </location>
</feature>
<name>A0A8X8Z1I0_SALSN</name>
<dbReference type="EMBL" id="PNBA02000020">
    <property type="protein sequence ID" value="KAG6388451.1"/>
    <property type="molecule type" value="Genomic_DNA"/>
</dbReference>
<dbReference type="AlphaFoldDB" id="A0A8X8Z1I0"/>
<protein>
    <recommendedName>
        <fullName evidence="3">PGG domain-containing protein</fullName>
    </recommendedName>
</protein>
<feature type="transmembrane region" description="Helical" evidence="2">
    <location>
        <begin position="241"/>
        <end position="261"/>
    </location>
</feature>
<keyword evidence="2" id="KW-0472">Membrane</keyword>
<reference evidence="4" key="2">
    <citation type="submission" date="2020-08" db="EMBL/GenBank/DDBJ databases">
        <title>Plant Genome Project.</title>
        <authorList>
            <person name="Zhang R.-G."/>
        </authorList>
    </citation>
    <scope>NUCLEOTIDE SEQUENCE</scope>
    <source>
        <strain evidence="4">Huo1</strain>
        <tissue evidence="4">Leaf</tissue>
    </source>
</reference>
<feature type="region of interest" description="Disordered" evidence="1">
    <location>
        <begin position="38"/>
        <end position="71"/>
    </location>
</feature>
<feature type="transmembrane region" description="Helical" evidence="2">
    <location>
        <begin position="212"/>
        <end position="234"/>
    </location>
</feature>
<keyword evidence="2" id="KW-1133">Transmembrane helix</keyword>
<keyword evidence="5" id="KW-1185">Reference proteome</keyword>
<accession>A0A8X8Z1I0</accession>
<evidence type="ECO:0000313" key="5">
    <source>
        <dbReference type="Proteomes" id="UP000298416"/>
    </source>
</evidence>
<feature type="transmembrane region" description="Helical" evidence="2">
    <location>
        <begin position="307"/>
        <end position="325"/>
    </location>
</feature>
<feature type="compositionally biased region" description="Basic residues" evidence="1">
    <location>
        <begin position="39"/>
        <end position="56"/>
    </location>
</feature>
<reference evidence="4" key="1">
    <citation type="submission" date="2018-01" db="EMBL/GenBank/DDBJ databases">
        <authorList>
            <person name="Mao J.F."/>
        </authorList>
    </citation>
    <scope>NUCLEOTIDE SEQUENCE</scope>
    <source>
        <strain evidence="4">Huo1</strain>
        <tissue evidence="4">Leaf</tissue>
    </source>
</reference>
<keyword evidence="2" id="KW-0812">Transmembrane</keyword>
<evidence type="ECO:0000256" key="2">
    <source>
        <dbReference type="SAM" id="Phobius"/>
    </source>
</evidence>
<sequence length="330" mass="36141">MKNETNTACHRSPKTGVVSTRLSERRCGEVERERDRVRATGKRGGRRLTATHRRWTRREEGRSSSCGETERVLAHTPATVSAPLESPLFNESQGACVSLHILREVISTLLLAAAMWRDANKKLDGKNRPPNLERESCKQQLLKASRCSKSPPEDDRHHDGGGGPDRHHGLPGRAKPPGGVWQDNTPSHKAGEVVLATTHPEIYRHMAHANTIAFSASIITIFLVTTWLPATHFFFMASAMYAMWVALTAITISFGVAMAVVTPGKRGYLVVVAVGLVAANGFGLLSSYVAERKLHLSGGGRRSSPKILLLIVSYYVVSIGSFSSWRPEGF</sequence>
<feature type="region of interest" description="Disordered" evidence="1">
    <location>
        <begin position="122"/>
        <end position="186"/>
    </location>
</feature>
<dbReference type="Proteomes" id="UP000298416">
    <property type="component" value="Unassembled WGS sequence"/>
</dbReference>
<feature type="compositionally biased region" description="Basic and acidic residues" evidence="1">
    <location>
        <begin position="122"/>
        <end position="137"/>
    </location>
</feature>
<proteinExistence type="predicted"/>
<organism evidence="4">
    <name type="scientific">Salvia splendens</name>
    <name type="common">Scarlet sage</name>
    <dbReference type="NCBI Taxonomy" id="180675"/>
    <lineage>
        <taxon>Eukaryota</taxon>
        <taxon>Viridiplantae</taxon>
        <taxon>Streptophyta</taxon>
        <taxon>Embryophyta</taxon>
        <taxon>Tracheophyta</taxon>
        <taxon>Spermatophyta</taxon>
        <taxon>Magnoliopsida</taxon>
        <taxon>eudicotyledons</taxon>
        <taxon>Gunneridae</taxon>
        <taxon>Pentapetalae</taxon>
        <taxon>asterids</taxon>
        <taxon>lamiids</taxon>
        <taxon>Lamiales</taxon>
        <taxon>Lamiaceae</taxon>
        <taxon>Nepetoideae</taxon>
        <taxon>Mentheae</taxon>
        <taxon>Salviinae</taxon>
        <taxon>Salvia</taxon>
        <taxon>Salvia subgen. Calosphace</taxon>
        <taxon>core Calosphace</taxon>
    </lineage>
</organism>
<dbReference type="InterPro" id="IPR026961">
    <property type="entry name" value="PGG_dom"/>
</dbReference>
<gene>
    <name evidence="4" type="ORF">SASPL_149877</name>
</gene>
<evidence type="ECO:0000313" key="4">
    <source>
        <dbReference type="EMBL" id="KAG6388451.1"/>
    </source>
</evidence>
<evidence type="ECO:0000259" key="3">
    <source>
        <dbReference type="Pfam" id="PF13962"/>
    </source>
</evidence>
<dbReference type="Pfam" id="PF13962">
    <property type="entry name" value="PGG"/>
    <property type="match status" value="1"/>
</dbReference>
<feature type="compositionally biased region" description="Basic and acidic residues" evidence="1">
    <location>
        <begin position="151"/>
        <end position="168"/>
    </location>
</feature>
<comment type="caution">
    <text evidence="4">The sequence shown here is derived from an EMBL/GenBank/DDBJ whole genome shotgun (WGS) entry which is preliminary data.</text>
</comment>
<evidence type="ECO:0000256" key="1">
    <source>
        <dbReference type="SAM" id="MobiDB-lite"/>
    </source>
</evidence>
<feature type="compositionally biased region" description="Basic and acidic residues" evidence="1">
    <location>
        <begin position="57"/>
        <end position="71"/>
    </location>
</feature>
<feature type="domain" description="PGG" evidence="3">
    <location>
        <begin position="175"/>
        <end position="260"/>
    </location>
</feature>